<evidence type="ECO:0000313" key="7">
    <source>
        <dbReference type="EMBL" id="NBD26293.1"/>
    </source>
</evidence>
<protein>
    <submittedName>
        <fullName evidence="7">Response regulator</fullName>
    </submittedName>
</protein>
<name>A0ABW9XUG1_9BACL</name>
<dbReference type="PANTHER" id="PTHR43280">
    <property type="entry name" value="ARAC-FAMILY TRANSCRIPTIONAL REGULATOR"/>
    <property type="match status" value="1"/>
</dbReference>
<dbReference type="PROSITE" id="PS01124">
    <property type="entry name" value="HTH_ARAC_FAMILY_2"/>
    <property type="match status" value="1"/>
</dbReference>
<dbReference type="InterPro" id="IPR018062">
    <property type="entry name" value="HTH_AraC-typ_CS"/>
</dbReference>
<evidence type="ECO:0000256" key="4">
    <source>
        <dbReference type="PROSITE-ProRule" id="PRU00169"/>
    </source>
</evidence>
<dbReference type="InterPro" id="IPR011006">
    <property type="entry name" value="CheY-like_superfamily"/>
</dbReference>
<dbReference type="Gene3D" id="3.40.50.2300">
    <property type="match status" value="1"/>
</dbReference>
<dbReference type="EMBL" id="JAAAMV010000020">
    <property type="protein sequence ID" value="NBD26293.1"/>
    <property type="molecule type" value="Genomic_DNA"/>
</dbReference>
<dbReference type="PROSITE" id="PS00041">
    <property type="entry name" value="HTH_ARAC_FAMILY_1"/>
    <property type="match status" value="1"/>
</dbReference>
<dbReference type="CDD" id="cd17536">
    <property type="entry name" value="REC_YesN-like"/>
    <property type="match status" value="1"/>
</dbReference>
<dbReference type="Gene3D" id="1.10.10.60">
    <property type="entry name" value="Homeodomain-like"/>
    <property type="match status" value="2"/>
</dbReference>
<dbReference type="Proteomes" id="UP000665561">
    <property type="component" value="Unassembled WGS sequence"/>
</dbReference>
<keyword evidence="3" id="KW-0804">Transcription</keyword>
<dbReference type="PANTHER" id="PTHR43280:SF35">
    <property type="entry name" value="RESPONSE REGULATOR"/>
    <property type="match status" value="1"/>
</dbReference>
<evidence type="ECO:0000256" key="2">
    <source>
        <dbReference type="ARBA" id="ARBA00023125"/>
    </source>
</evidence>
<keyword evidence="1" id="KW-0805">Transcription regulation</keyword>
<organism evidence="7 8">
    <name type="scientific">Paenibacillus glycinis</name>
    <dbReference type="NCBI Taxonomy" id="2697035"/>
    <lineage>
        <taxon>Bacteria</taxon>
        <taxon>Bacillati</taxon>
        <taxon>Bacillota</taxon>
        <taxon>Bacilli</taxon>
        <taxon>Bacillales</taxon>
        <taxon>Paenibacillaceae</taxon>
        <taxon>Paenibacillus</taxon>
    </lineage>
</organism>
<proteinExistence type="predicted"/>
<dbReference type="InterPro" id="IPR001789">
    <property type="entry name" value="Sig_transdc_resp-reg_receiver"/>
</dbReference>
<dbReference type="InterPro" id="IPR018060">
    <property type="entry name" value="HTH_AraC"/>
</dbReference>
<evidence type="ECO:0000256" key="3">
    <source>
        <dbReference type="ARBA" id="ARBA00023163"/>
    </source>
</evidence>
<sequence>MHKALIVDDESWVVESLKDLVDWERHGFEIVGQAYNGADALASMKELKPDVVFTDIRMPEMSGLELIQRGRNLEHPILFVVVSGYAEFAYAQKAISYGAIAYCLKPFDEMEISGVLLKLDKMLAAAKPAPASSLLHFLEEPGEASRLKLLEELERAGFGDWTVDGIVPVVAVGPGDLHAKGPFVRLKTGASKSVYLLRAAEASALEAEWRERFPPGLSGIGIAGAIKDLGEVRTGIDAADALAHQFFVTRDCGVYAAQTFRQEELNRCLADMSEAISGKSGPAIRQAFKGIAELFGSRALSIRHAFQVYNMTVSFLFKLGQTEETLYGYEQLIRSYRDAFDMLAALEALVARNMSPAEPALSIETKNRNFNSILQYVTQHFRQELSLQGLSEQFYMNPSYISQLFRKEVGETLTGYIARLRIQHAQELLNEDDDTIQEIAEKIGYQDYFYFTRLFKKMTGKTPTQYRGERP</sequence>
<dbReference type="SUPFAM" id="SSF52172">
    <property type="entry name" value="CheY-like"/>
    <property type="match status" value="1"/>
</dbReference>
<comment type="caution">
    <text evidence="7">The sequence shown here is derived from an EMBL/GenBank/DDBJ whole genome shotgun (WGS) entry which is preliminary data.</text>
</comment>
<evidence type="ECO:0000259" key="6">
    <source>
        <dbReference type="PROSITE" id="PS50110"/>
    </source>
</evidence>
<dbReference type="PROSITE" id="PS50110">
    <property type="entry name" value="RESPONSE_REGULATORY"/>
    <property type="match status" value="1"/>
</dbReference>
<dbReference type="SUPFAM" id="SSF46689">
    <property type="entry name" value="Homeodomain-like"/>
    <property type="match status" value="2"/>
</dbReference>
<feature type="domain" description="HTH araC/xylS-type" evidence="5">
    <location>
        <begin position="371"/>
        <end position="469"/>
    </location>
</feature>
<gene>
    <name evidence="7" type="ORF">GT019_20675</name>
</gene>
<evidence type="ECO:0000313" key="8">
    <source>
        <dbReference type="Proteomes" id="UP000665561"/>
    </source>
</evidence>
<dbReference type="SMART" id="SM00342">
    <property type="entry name" value="HTH_ARAC"/>
    <property type="match status" value="1"/>
</dbReference>
<dbReference type="InterPro" id="IPR009057">
    <property type="entry name" value="Homeodomain-like_sf"/>
</dbReference>
<keyword evidence="4" id="KW-0597">Phosphoprotein</keyword>
<accession>A0ABW9XUG1</accession>
<evidence type="ECO:0000259" key="5">
    <source>
        <dbReference type="PROSITE" id="PS01124"/>
    </source>
</evidence>
<dbReference type="RefSeq" id="WP_161745099.1">
    <property type="nucleotide sequence ID" value="NZ_JAAAMV010000020.1"/>
</dbReference>
<evidence type="ECO:0000256" key="1">
    <source>
        <dbReference type="ARBA" id="ARBA00023015"/>
    </source>
</evidence>
<dbReference type="SMART" id="SM00448">
    <property type="entry name" value="REC"/>
    <property type="match status" value="1"/>
</dbReference>
<dbReference type="Pfam" id="PF00072">
    <property type="entry name" value="Response_reg"/>
    <property type="match status" value="1"/>
</dbReference>
<feature type="modified residue" description="4-aspartylphosphate" evidence="4">
    <location>
        <position position="55"/>
    </location>
</feature>
<keyword evidence="2" id="KW-0238">DNA-binding</keyword>
<reference evidence="7 8" key="1">
    <citation type="submission" date="2020-01" db="EMBL/GenBank/DDBJ databases">
        <title>Paenibacillus soybeanensis sp. nov. isolated from the nodules of soybean (Glycine max(L.) Merr).</title>
        <authorList>
            <person name="Wang H."/>
        </authorList>
    </citation>
    <scope>NUCLEOTIDE SEQUENCE [LARGE SCALE GENOMIC DNA]</scope>
    <source>
        <strain evidence="7 8">T1</strain>
    </source>
</reference>
<dbReference type="PRINTS" id="PR00032">
    <property type="entry name" value="HTHARAC"/>
</dbReference>
<dbReference type="InterPro" id="IPR020449">
    <property type="entry name" value="Tscrpt_reg_AraC-type_HTH"/>
</dbReference>
<keyword evidence="8" id="KW-1185">Reference proteome</keyword>
<dbReference type="Pfam" id="PF12833">
    <property type="entry name" value="HTH_18"/>
    <property type="match status" value="1"/>
</dbReference>
<feature type="domain" description="Response regulatory" evidence="6">
    <location>
        <begin position="3"/>
        <end position="120"/>
    </location>
</feature>